<dbReference type="CDD" id="cd01310">
    <property type="entry name" value="TatD_DNAse"/>
    <property type="match status" value="1"/>
</dbReference>
<gene>
    <name evidence="5" type="ORF">BEN49_12490</name>
</gene>
<keyword evidence="3 5" id="KW-0378">Hydrolase</keyword>
<dbReference type="GO" id="GO:0004536">
    <property type="term" value="F:DNA nuclease activity"/>
    <property type="evidence" value="ECO:0007669"/>
    <property type="project" value="InterPro"/>
</dbReference>
<dbReference type="AlphaFoldDB" id="A0A1G1SXH4"/>
<dbReference type="SUPFAM" id="SSF51556">
    <property type="entry name" value="Metallo-dependent hydrolases"/>
    <property type="match status" value="1"/>
</dbReference>
<comment type="similarity">
    <text evidence="1">Belongs to the metallo-dependent hydrolases superfamily. TatD-type hydrolase family.</text>
</comment>
<evidence type="ECO:0000256" key="2">
    <source>
        <dbReference type="ARBA" id="ARBA00022723"/>
    </source>
</evidence>
<dbReference type="PANTHER" id="PTHR46124:SF4">
    <property type="entry name" value="HYDROLASE TATD"/>
    <property type="match status" value="1"/>
</dbReference>
<protein>
    <submittedName>
        <fullName evidence="5">Hydrolase TatD</fullName>
    </submittedName>
</protein>
<dbReference type="PANTHER" id="PTHR46124">
    <property type="entry name" value="D-AMINOACYL-TRNA DEACYLASE"/>
    <property type="match status" value="1"/>
</dbReference>
<dbReference type="InterPro" id="IPR001130">
    <property type="entry name" value="TatD-like"/>
</dbReference>
<evidence type="ECO:0000313" key="6">
    <source>
        <dbReference type="Proteomes" id="UP000177506"/>
    </source>
</evidence>
<reference evidence="5 6" key="1">
    <citation type="submission" date="2016-08" db="EMBL/GenBank/DDBJ databases">
        <title>Hymenobacter coccineus sp. nov., Hymenobacter lapidarius sp. nov. and Hymenobacter glacialis sp. nov., isolated from Antarctic soil.</title>
        <authorList>
            <person name="Sedlacek I."/>
            <person name="Kralova S."/>
            <person name="Kyrova K."/>
            <person name="Maslanova I."/>
            <person name="Stankova E."/>
            <person name="Vrbovska V."/>
            <person name="Nemec M."/>
            <person name="Bartak M."/>
            <person name="Svec P."/>
            <person name="Busse H.-J."/>
            <person name="Pantucek R."/>
        </authorList>
    </citation>
    <scope>NUCLEOTIDE SEQUENCE [LARGE SCALE GENOMIC DNA]</scope>
    <source>
        <strain evidence="5 6">CCM 8649</strain>
    </source>
</reference>
<dbReference type="OrthoDB" id="9810005at2"/>
<feature type="binding site" evidence="4">
    <location>
        <position position="9"/>
    </location>
    <ligand>
        <name>a divalent metal cation</name>
        <dbReference type="ChEBI" id="CHEBI:60240"/>
        <label>1</label>
    </ligand>
</feature>
<comment type="caution">
    <text evidence="5">The sequence shown here is derived from an EMBL/GenBank/DDBJ whole genome shotgun (WGS) entry which is preliminary data.</text>
</comment>
<dbReference type="Proteomes" id="UP000177506">
    <property type="component" value="Unassembled WGS sequence"/>
</dbReference>
<dbReference type="RefSeq" id="WP_070746226.1">
    <property type="nucleotide sequence ID" value="NZ_MDZA01000417.1"/>
</dbReference>
<feature type="binding site" evidence="4">
    <location>
        <position position="7"/>
    </location>
    <ligand>
        <name>a divalent metal cation</name>
        <dbReference type="ChEBI" id="CHEBI:60240"/>
        <label>1</label>
    </ligand>
</feature>
<dbReference type="PIRSF" id="PIRSF005902">
    <property type="entry name" value="DNase_TatD"/>
    <property type="match status" value="1"/>
</dbReference>
<feature type="binding site" evidence="4">
    <location>
        <position position="94"/>
    </location>
    <ligand>
        <name>a divalent metal cation</name>
        <dbReference type="ChEBI" id="CHEBI:60240"/>
        <label>1</label>
    </ligand>
</feature>
<evidence type="ECO:0000256" key="4">
    <source>
        <dbReference type="PIRSR" id="PIRSR005902-1"/>
    </source>
</evidence>
<feature type="binding site" evidence="4">
    <location>
        <position position="130"/>
    </location>
    <ligand>
        <name>a divalent metal cation</name>
        <dbReference type="ChEBI" id="CHEBI:60240"/>
        <label>2</label>
    </ligand>
</feature>
<keyword evidence="6" id="KW-1185">Reference proteome</keyword>
<dbReference type="GO" id="GO:0046872">
    <property type="term" value="F:metal ion binding"/>
    <property type="evidence" value="ECO:0007669"/>
    <property type="project" value="UniProtKB-KW"/>
</dbReference>
<evidence type="ECO:0000256" key="1">
    <source>
        <dbReference type="ARBA" id="ARBA00009275"/>
    </source>
</evidence>
<dbReference type="GO" id="GO:0016788">
    <property type="term" value="F:hydrolase activity, acting on ester bonds"/>
    <property type="evidence" value="ECO:0007669"/>
    <property type="project" value="InterPro"/>
</dbReference>
<sequence>MHLTDSHAHLYSEQFGPDRLAALRRAQDAGVGTIVMPNIDHSSIDGMLALEAEAPETCFAMMGLHPCSVTRGFEAQLYEVEEWLGRRPFAAVGEAGLDLYWDKTLLAEQQEALKIQLSLAKKHNLPIVLHTREAFVETVALVEAAQDGTLRGVFHCFSGTPAEAAQAIGLGFRLGIGGVATFKNGGADKFLPGIGLEHLLLETDCPYLAPVPYRGKRNEPAYLPLVLHRVAALLGQTPEAVAEATTRNAAALFNL</sequence>
<organism evidence="5 6">
    <name type="scientific">Hymenobacter coccineus</name>
    <dbReference type="NCBI Taxonomy" id="1908235"/>
    <lineage>
        <taxon>Bacteria</taxon>
        <taxon>Pseudomonadati</taxon>
        <taxon>Bacteroidota</taxon>
        <taxon>Cytophagia</taxon>
        <taxon>Cytophagales</taxon>
        <taxon>Hymenobacteraceae</taxon>
        <taxon>Hymenobacter</taxon>
    </lineage>
</organism>
<dbReference type="NCBIfam" id="TIGR00010">
    <property type="entry name" value="YchF/TatD family DNA exonuclease"/>
    <property type="match status" value="1"/>
</dbReference>
<dbReference type="InterPro" id="IPR015991">
    <property type="entry name" value="TatD/YcfH-like"/>
</dbReference>
<evidence type="ECO:0000256" key="3">
    <source>
        <dbReference type="ARBA" id="ARBA00022801"/>
    </source>
</evidence>
<dbReference type="EMBL" id="MDZA01000417">
    <property type="protein sequence ID" value="OGX83330.1"/>
    <property type="molecule type" value="Genomic_DNA"/>
</dbReference>
<dbReference type="FunFam" id="3.20.20.140:FF:000005">
    <property type="entry name" value="TatD family hydrolase"/>
    <property type="match status" value="1"/>
</dbReference>
<dbReference type="Pfam" id="PF01026">
    <property type="entry name" value="TatD_DNase"/>
    <property type="match status" value="1"/>
</dbReference>
<dbReference type="GO" id="GO:0005829">
    <property type="term" value="C:cytosol"/>
    <property type="evidence" value="ECO:0007669"/>
    <property type="project" value="TreeGrafter"/>
</dbReference>
<keyword evidence="2 4" id="KW-0479">Metal-binding</keyword>
<name>A0A1G1SXH4_9BACT</name>
<dbReference type="Gene3D" id="3.20.20.140">
    <property type="entry name" value="Metal-dependent hydrolases"/>
    <property type="match status" value="1"/>
</dbReference>
<feature type="binding site" evidence="4">
    <location>
        <position position="155"/>
    </location>
    <ligand>
        <name>a divalent metal cation</name>
        <dbReference type="ChEBI" id="CHEBI:60240"/>
        <label>2</label>
    </ligand>
</feature>
<evidence type="ECO:0000313" key="5">
    <source>
        <dbReference type="EMBL" id="OGX83330.1"/>
    </source>
</evidence>
<dbReference type="InterPro" id="IPR032466">
    <property type="entry name" value="Metal_Hydrolase"/>
</dbReference>
<accession>A0A1G1SXH4</accession>
<proteinExistence type="inferred from homology"/>
<feature type="binding site" evidence="4">
    <location>
        <position position="204"/>
    </location>
    <ligand>
        <name>a divalent metal cation</name>
        <dbReference type="ChEBI" id="CHEBI:60240"/>
        <label>1</label>
    </ligand>
</feature>